<reference evidence="2" key="1">
    <citation type="submission" date="2017-09" db="EMBL/GenBank/DDBJ databases">
        <title>Polyketide synthases of a Diaporthe helianthi virulent isolate.</title>
        <authorList>
            <person name="Baroncelli R."/>
        </authorList>
    </citation>
    <scope>NUCLEOTIDE SEQUENCE [LARGE SCALE GENOMIC DNA]</scope>
    <source>
        <strain evidence="2">7/96</strain>
    </source>
</reference>
<evidence type="ECO:0000256" key="1">
    <source>
        <dbReference type="SAM" id="Phobius"/>
    </source>
</evidence>
<keyword evidence="3" id="KW-1185">Reference proteome</keyword>
<proteinExistence type="predicted"/>
<organism evidence="2 3">
    <name type="scientific">Diaporthe helianthi</name>
    <dbReference type="NCBI Taxonomy" id="158607"/>
    <lineage>
        <taxon>Eukaryota</taxon>
        <taxon>Fungi</taxon>
        <taxon>Dikarya</taxon>
        <taxon>Ascomycota</taxon>
        <taxon>Pezizomycotina</taxon>
        <taxon>Sordariomycetes</taxon>
        <taxon>Sordariomycetidae</taxon>
        <taxon>Diaporthales</taxon>
        <taxon>Diaporthaceae</taxon>
        <taxon>Diaporthe</taxon>
    </lineage>
</organism>
<sequence length="91" mass="9891">MEPPLVVINCLLVLFIIAAFLFITTYKPGQGGRHSWPALPRGWLREDERHSWDGQHEGVIVVAGANRPGIDIGIGDGDGGLRSPPEAHVRS</sequence>
<keyword evidence="1" id="KW-0472">Membrane</keyword>
<dbReference type="Proteomes" id="UP000094444">
    <property type="component" value="Unassembled WGS sequence"/>
</dbReference>
<keyword evidence="1" id="KW-0812">Transmembrane</keyword>
<accession>A0A2P5HQW7</accession>
<name>A0A2P5HQW7_DIAHE</name>
<dbReference type="EMBL" id="MAVT02000958">
    <property type="protein sequence ID" value="POS72639.1"/>
    <property type="molecule type" value="Genomic_DNA"/>
</dbReference>
<feature type="transmembrane region" description="Helical" evidence="1">
    <location>
        <begin position="6"/>
        <end position="26"/>
    </location>
</feature>
<keyword evidence="1" id="KW-1133">Transmembrane helix</keyword>
<dbReference type="InParanoid" id="A0A2P5HQW7"/>
<gene>
    <name evidence="2" type="ORF">DHEL01_v208967</name>
</gene>
<evidence type="ECO:0000313" key="2">
    <source>
        <dbReference type="EMBL" id="POS72639.1"/>
    </source>
</evidence>
<evidence type="ECO:0000313" key="3">
    <source>
        <dbReference type="Proteomes" id="UP000094444"/>
    </source>
</evidence>
<comment type="caution">
    <text evidence="2">The sequence shown here is derived from an EMBL/GenBank/DDBJ whole genome shotgun (WGS) entry which is preliminary data.</text>
</comment>
<dbReference type="AlphaFoldDB" id="A0A2P5HQW7"/>
<protein>
    <submittedName>
        <fullName evidence="2">Uncharacterized protein</fullName>
    </submittedName>
</protein>